<reference evidence="2 3" key="1">
    <citation type="submission" date="2023-07" db="EMBL/GenBank/DDBJ databases">
        <title>Genomic Encyclopedia of Type Strains, Phase IV (KMG-IV): sequencing the most valuable type-strain genomes for metagenomic binning, comparative biology and taxonomic classification.</title>
        <authorList>
            <person name="Goeker M."/>
        </authorList>
    </citation>
    <scope>NUCLEOTIDE SEQUENCE [LARGE SCALE GENOMIC DNA]</scope>
    <source>
        <strain evidence="2 3">DSM 11549</strain>
    </source>
</reference>
<comment type="caution">
    <text evidence="2">The sequence shown here is derived from an EMBL/GenBank/DDBJ whole genome shotgun (WGS) entry which is preliminary data.</text>
</comment>
<dbReference type="PANTHER" id="PTHR47472:SF1">
    <property type="entry name" value="DUF1446-DOMAIN-CONTAINING PROTEIN"/>
    <property type="match status" value="1"/>
</dbReference>
<sequence length="446" mass="47039">MKTIRIGAGAGYSGDRIEPALELAQKGKIDYLVFECLAERTIAIAQKAKLADPSKGYDALLAERMETVLKVCAEKGIKIITNMGAANPQAGAEKTREIAAAQGLSLKIASVSGDDVLETLKSGDIKITETGQPAASMSNVLVSGNAYLGAAPIVEALEQGADVVITGRVADPALFLAPQIKEFGWAFDDWAHLAKGTAVGHLLECGGQVTGGYFAEPGRKDVPGLGRLGFPIAEVSEDGSFVITKVESAGGHVTTDTCKEQILYEVHDPKSYLTPDVTADFSQITFTQEGPDRVRVEGVTGRERPATLKVSVGYVDGYIGEGQISYAGPGALARAKLALEIVQERLGIIGLKSSELRYDLIGVNAIHRDVLAPQPEPTEVRARVTGRCESMKEAVRIGNEVETLYTNGPAGGGGATKSARQVVAMLSALVPRAAVTPRIQIIEVQS</sequence>
<gene>
    <name evidence="2" type="ORF">J2R99_002283</name>
</gene>
<evidence type="ECO:0000313" key="2">
    <source>
        <dbReference type="EMBL" id="MDQ0326414.1"/>
    </source>
</evidence>
<keyword evidence="3" id="KW-1185">Reference proteome</keyword>
<protein>
    <recommendedName>
        <fullName evidence="1">Acyclic terpene utilisation N-terminal domain-containing protein</fullName>
    </recommendedName>
</protein>
<evidence type="ECO:0000259" key="1">
    <source>
        <dbReference type="Pfam" id="PF07287"/>
    </source>
</evidence>
<dbReference type="RefSeq" id="WP_307154599.1">
    <property type="nucleotide sequence ID" value="NZ_JAUSUK010000002.1"/>
</dbReference>
<dbReference type="Proteomes" id="UP001230253">
    <property type="component" value="Unassembled WGS sequence"/>
</dbReference>
<feature type="domain" description="Acyclic terpene utilisation N-terminal" evidence="1">
    <location>
        <begin position="4"/>
        <end position="440"/>
    </location>
</feature>
<accession>A0ABU0C7B9</accession>
<dbReference type="EMBL" id="JAUSUK010000002">
    <property type="protein sequence ID" value="MDQ0326414.1"/>
    <property type="molecule type" value="Genomic_DNA"/>
</dbReference>
<evidence type="ECO:0000313" key="3">
    <source>
        <dbReference type="Proteomes" id="UP001230253"/>
    </source>
</evidence>
<dbReference type="PANTHER" id="PTHR47472">
    <property type="entry name" value="PROPIONYL-COA CARBOXYLASE"/>
    <property type="match status" value="1"/>
</dbReference>
<dbReference type="InterPro" id="IPR010839">
    <property type="entry name" value="AtuA_N"/>
</dbReference>
<organism evidence="2 3">
    <name type="scientific">Rhodopseudomonas julia</name>
    <dbReference type="NCBI Taxonomy" id="200617"/>
    <lineage>
        <taxon>Bacteria</taxon>
        <taxon>Pseudomonadati</taxon>
        <taxon>Pseudomonadota</taxon>
        <taxon>Alphaproteobacteria</taxon>
        <taxon>Hyphomicrobiales</taxon>
        <taxon>Nitrobacteraceae</taxon>
        <taxon>Rhodopseudomonas</taxon>
    </lineage>
</organism>
<dbReference type="Pfam" id="PF07287">
    <property type="entry name" value="AtuA"/>
    <property type="match status" value="1"/>
</dbReference>
<name>A0ABU0C7B9_9BRAD</name>
<proteinExistence type="predicted"/>